<feature type="compositionally biased region" description="Polar residues" evidence="1">
    <location>
        <begin position="101"/>
        <end position="115"/>
    </location>
</feature>
<evidence type="ECO:0000256" key="1">
    <source>
        <dbReference type="SAM" id="MobiDB-lite"/>
    </source>
</evidence>
<name>A0A1A9V2Y9_GLOAU</name>
<dbReference type="AlphaFoldDB" id="A0A1A9V2Y9"/>
<evidence type="ECO:0000313" key="2">
    <source>
        <dbReference type="EnsemblMetazoa" id="GAUT024010-PA"/>
    </source>
</evidence>
<keyword evidence="3" id="KW-1185">Reference proteome</keyword>
<sequence>MISDRPQPCAIWVAFEFICENAFDVSCEMTNVDKSDAHMFKLQISTSLIYAVYKVFEGIIKIHGSHELEIFPIRIVSFRKTQWYDSHSDVTLKAEKKRTKPYTNSQNNSYKRCGQ</sequence>
<proteinExistence type="predicted"/>
<feature type="region of interest" description="Disordered" evidence="1">
    <location>
        <begin position="95"/>
        <end position="115"/>
    </location>
</feature>
<protein>
    <submittedName>
        <fullName evidence="2">Uncharacterized protein</fullName>
    </submittedName>
</protein>
<dbReference type="VEuPathDB" id="VectorBase:GAUT024010"/>
<organism evidence="2 3">
    <name type="scientific">Glossina austeni</name>
    <name type="common">Savannah tsetse fly</name>
    <dbReference type="NCBI Taxonomy" id="7395"/>
    <lineage>
        <taxon>Eukaryota</taxon>
        <taxon>Metazoa</taxon>
        <taxon>Ecdysozoa</taxon>
        <taxon>Arthropoda</taxon>
        <taxon>Hexapoda</taxon>
        <taxon>Insecta</taxon>
        <taxon>Pterygota</taxon>
        <taxon>Neoptera</taxon>
        <taxon>Endopterygota</taxon>
        <taxon>Diptera</taxon>
        <taxon>Brachycera</taxon>
        <taxon>Muscomorpha</taxon>
        <taxon>Hippoboscoidea</taxon>
        <taxon>Glossinidae</taxon>
        <taxon>Glossina</taxon>
    </lineage>
</organism>
<dbReference type="Proteomes" id="UP000078200">
    <property type="component" value="Unassembled WGS sequence"/>
</dbReference>
<reference evidence="2" key="1">
    <citation type="submission" date="2020-05" db="UniProtKB">
        <authorList>
            <consortium name="EnsemblMetazoa"/>
        </authorList>
    </citation>
    <scope>IDENTIFICATION</scope>
    <source>
        <strain evidence="2">TTRI</strain>
    </source>
</reference>
<accession>A0A1A9V2Y9</accession>
<dbReference type="EnsemblMetazoa" id="GAUT024010-RA">
    <property type="protein sequence ID" value="GAUT024010-PA"/>
    <property type="gene ID" value="GAUT024010"/>
</dbReference>
<evidence type="ECO:0000313" key="3">
    <source>
        <dbReference type="Proteomes" id="UP000078200"/>
    </source>
</evidence>